<dbReference type="RefSeq" id="WP_022198151.1">
    <property type="nucleotide sequence ID" value="NZ_CP010553.1"/>
</dbReference>
<dbReference type="PROSITE" id="PS51746">
    <property type="entry name" value="PPM_2"/>
    <property type="match status" value="1"/>
</dbReference>
<dbReference type="SUPFAM" id="SSF81606">
    <property type="entry name" value="PP2C-like"/>
    <property type="match status" value="1"/>
</dbReference>
<proteinExistence type="predicted"/>
<dbReference type="InterPro" id="IPR036457">
    <property type="entry name" value="PPM-type-like_dom_sf"/>
</dbReference>
<dbReference type="SMART" id="SM00331">
    <property type="entry name" value="PP2C_SIG"/>
    <property type="match status" value="1"/>
</dbReference>
<dbReference type="Gene3D" id="3.60.40.10">
    <property type="entry name" value="PPM-type phosphatase domain"/>
    <property type="match status" value="1"/>
</dbReference>
<sequence>MAPRTPDILDCASAQWIGKRREQEDVVKSLPAAGGMLGIVCDGMGGHLRGDCASCVVAQEFAAVFAESGIEDIPERLTAALHAANRALAAIQKEPEESGTTLLAVFIRDHFLWWISVGDSPLYLWSGADSFRMDRLNEDHSMRPIADCLYRKGKMSLQGALRQRCILRSAVMGGPMELVDISAMPLLLHPGDAVLACSDGLQVWSELLREPSFLALQKARDCSSRELVGIIMEQVKDMLEPQQDNASVWAAVMRKPCEGGK</sequence>
<organism evidence="1 2">
    <name type="scientific">Akkermansia muciniphila</name>
    <dbReference type="NCBI Taxonomy" id="239935"/>
    <lineage>
        <taxon>Bacteria</taxon>
        <taxon>Pseudomonadati</taxon>
        <taxon>Verrucomicrobiota</taxon>
        <taxon>Verrucomicrobiia</taxon>
        <taxon>Verrucomicrobiales</taxon>
        <taxon>Akkermansiaceae</taxon>
        <taxon>Akkermansia</taxon>
    </lineage>
</organism>
<dbReference type="Proteomes" id="UP000235914">
    <property type="component" value="Unassembled WGS sequence"/>
</dbReference>
<gene>
    <name evidence="1" type="ORF">CXU09_06350</name>
</gene>
<accession>A0A2N8I5B1</accession>
<comment type="caution">
    <text evidence="1">The sequence shown here is derived from an EMBL/GenBank/DDBJ whole genome shotgun (WGS) entry which is preliminary data.</text>
</comment>
<evidence type="ECO:0000313" key="1">
    <source>
        <dbReference type="EMBL" id="PNC56244.1"/>
    </source>
</evidence>
<dbReference type="InterPro" id="IPR001932">
    <property type="entry name" value="PPM-type_phosphatase-like_dom"/>
</dbReference>
<name>A0A2N8I5B1_9BACT</name>
<dbReference type="Pfam" id="PF13672">
    <property type="entry name" value="PP2C_2"/>
    <property type="match status" value="1"/>
</dbReference>
<reference evidence="1 2" key="1">
    <citation type="journal article" date="2017" name="BMC Genomics">
        <title>Genome sequencing of 39 Akkermansia muciniphila isolates reveals its population structure, genomic and functional diverisity, and global distribution in mammalian gut microbiotas.</title>
        <authorList>
            <person name="Guo X."/>
            <person name="Li S."/>
            <person name="Zhang J."/>
            <person name="Wu F."/>
            <person name="Li X."/>
            <person name="Wu D."/>
            <person name="Zhang M."/>
            <person name="Ou Z."/>
            <person name="Jie Z."/>
            <person name="Yan Q."/>
            <person name="Li P."/>
            <person name="Yi J."/>
            <person name="Peng Y."/>
        </authorList>
    </citation>
    <scope>NUCLEOTIDE SEQUENCE [LARGE SCALE GENOMIC DNA]</scope>
    <source>
        <strain evidence="1 2">GP43</strain>
    </source>
</reference>
<dbReference type="AlphaFoldDB" id="A0A2N8I5B1"/>
<protein>
    <submittedName>
        <fullName evidence="1">Uncharacterized protein</fullName>
    </submittedName>
</protein>
<dbReference type="EMBL" id="PJKN01000003">
    <property type="protein sequence ID" value="PNC56244.1"/>
    <property type="molecule type" value="Genomic_DNA"/>
</dbReference>
<evidence type="ECO:0000313" key="2">
    <source>
        <dbReference type="Proteomes" id="UP000235914"/>
    </source>
</evidence>